<gene>
    <name evidence="2" type="ORF">AK812_SmicGene16655</name>
</gene>
<dbReference type="Proteomes" id="UP000186817">
    <property type="component" value="Unassembled WGS sequence"/>
</dbReference>
<evidence type="ECO:0000313" key="2">
    <source>
        <dbReference type="EMBL" id="OLQ00657.1"/>
    </source>
</evidence>
<name>A0A1Q9DZT5_SYMMI</name>
<dbReference type="EMBL" id="LSRX01000321">
    <property type="protein sequence ID" value="OLQ00657.1"/>
    <property type="molecule type" value="Genomic_DNA"/>
</dbReference>
<organism evidence="2 3">
    <name type="scientific">Symbiodinium microadriaticum</name>
    <name type="common">Dinoflagellate</name>
    <name type="synonym">Zooxanthella microadriatica</name>
    <dbReference type="NCBI Taxonomy" id="2951"/>
    <lineage>
        <taxon>Eukaryota</taxon>
        <taxon>Sar</taxon>
        <taxon>Alveolata</taxon>
        <taxon>Dinophyceae</taxon>
        <taxon>Suessiales</taxon>
        <taxon>Symbiodiniaceae</taxon>
        <taxon>Symbiodinium</taxon>
    </lineage>
</organism>
<evidence type="ECO:0000256" key="1">
    <source>
        <dbReference type="ARBA" id="ARBA00022884"/>
    </source>
</evidence>
<dbReference type="OrthoDB" id="436182at2759"/>
<dbReference type="Gene3D" id="3.30.110.20">
    <property type="entry name" value="Alba-like domain"/>
    <property type="match status" value="2"/>
</dbReference>
<protein>
    <submittedName>
        <fullName evidence="2">Uncharacterized protein</fullName>
    </submittedName>
</protein>
<dbReference type="InterPro" id="IPR036882">
    <property type="entry name" value="Alba-like_dom_sf"/>
</dbReference>
<dbReference type="InterPro" id="IPR007347">
    <property type="entry name" value="SpoVS"/>
</dbReference>
<sequence>MRADGLSVVFCGVQEFGMASLQRFEAKDKTGAEKQGTDGAGAKQFEFDGNAACLGSDSAGLPIHAPQNPRFEGCKASSPVEADPTSFFSVLTARFCKALLRRASQVHEEETQEALNESTLGARLSRVVNYWNRNGKCDVREAAFVKLEGDDMYLRLQESLRHTACMDITWVDVKGKTCAKIPESAVFSHDSKYVLGERVSLWPQPRTATRYGLDENCEFAGALAVAVARNFEGGDPKALYNLTLNGATGEASYATEVDPVSMLQAARMASFHRLRCAPLIRAQWWRGSRLHASDAMLRSHGDVNVGHLAGAIKAPLSRGETCAVDAVGPAALLKALKAMIFASDYLQEQRPGFRVAGEPRLESVPASAEQPETTKLRMHLSLVPEPPFQSAEVDFRFGRDTNPGIAAATLAQKIKLQGRTTVSAMGALPASKALKSVIIAQRYLHEHLGEDVLLVVPATQVLKQGRGVGDEEVVRLRLALLPGQSQR</sequence>
<reference evidence="2 3" key="1">
    <citation type="submission" date="2016-02" db="EMBL/GenBank/DDBJ databases">
        <title>Genome analysis of coral dinoflagellate symbionts highlights evolutionary adaptations to a symbiotic lifestyle.</title>
        <authorList>
            <person name="Aranda M."/>
            <person name="Li Y."/>
            <person name="Liew Y.J."/>
            <person name="Baumgarten S."/>
            <person name="Simakov O."/>
            <person name="Wilson M."/>
            <person name="Piel J."/>
            <person name="Ashoor H."/>
            <person name="Bougouffa S."/>
            <person name="Bajic V.B."/>
            <person name="Ryu T."/>
            <person name="Ravasi T."/>
            <person name="Bayer T."/>
            <person name="Micklem G."/>
            <person name="Kim H."/>
            <person name="Bhak J."/>
            <person name="Lajeunesse T.C."/>
            <person name="Voolstra C.R."/>
        </authorList>
    </citation>
    <scope>NUCLEOTIDE SEQUENCE [LARGE SCALE GENOMIC DNA]</scope>
    <source>
        <strain evidence="2 3">CCMP2467</strain>
    </source>
</reference>
<evidence type="ECO:0000313" key="3">
    <source>
        <dbReference type="Proteomes" id="UP000186817"/>
    </source>
</evidence>
<comment type="caution">
    <text evidence="2">The sequence shown here is derived from an EMBL/GenBank/DDBJ whole genome shotgun (WGS) entry which is preliminary data.</text>
</comment>
<keyword evidence="3" id="KW-1185">Reference proteome</keyword>
<dbReference type="Pfam" id="PF04232">
    <property type="entry name" value="SpoVS"/>
    <property type="match status" value="2"/>
</dbReference>
<dbReference type="AlphaFoldDB" id="A0A1Q9DZT5"/>
<dbReference type="GO" id="GO:0003723">
    <property type="term" value="F:RNA binding"/>
    <property type="evidence" value="ECO:0007669"/>
    <property type="project" value="UniProtKB-KW"/>
</dbReference>
<accession>A0A1Q9DZT5</accession>
<keyword evidence="1" id="KW-0694">RNA-binding</keyword>
<proteinExistence type="predicted"/>